<feature type="domain" description="PB1-like" evidence="2">
    <location>
        <begin position="19"/>
        <end position="90"/>
    </location>
</feature>
<evidence type="ECO:0000313" key="3">
    <source>
        <dbReference type="EMBL" id="GJT78822.1"/>
    </source>
</evidence>
<feature type="region of interest" description="Disordered" evidence="1">
    <location>
        <begin position="158"/>
        <end position="197"/>
    </location>
</feature>
<protein>
    <recommendedName>
        <fullName evidence="2">PB1-like domain-containing protein</fullName>
    </recommendedName>
</protein>
<evidence type="ECO:0000256" key="1">
    <source>
        <dbReference type="SAM" id="MobiDB-lite"/>
    </source>
</evidence>
<dbReference type="Proteomes" id="UP001151760">
    <property type="component" value="Unassembled WGS sequence"/>
</dbReference>
<organism evidence="3 4">
    <name type="scientific">Tanacetum coccineum</name>
    <dbReference type="NCBI Taxonomy" id="301880"/>
    <lineage>
        <taxon>Eukaryota</taxon>
        <taxon>Viridiplantae</taxon>
        <taxon>Streptophyta</taxon>
        <taxon>Embryophyta</taxon>
        <taxon>Tracheophyta</taxon>
        <taxon>Spermatophyta</taxon>
        <taxon>Magnoliopsida</taxon>
        <taxon>eudicotyledons</taxon>
        <taxon>Gunneridae</taxon>
        <taxon>Pentapetalae</taxon>
        <taxon>asterids</taxon>
        <taxon>campanulids</taxon>
        <taxon>Asterales</taxon>
        <taxon>Asteraceae</taxon>
        <taxon>Asteroideae</taxon>
        <taxon>Anthemideae</taxon>
        <taxon>Anthemidinae</taxon>
        <taxon>Tanacetum</taxon>
    </lineage>
</organism>
<name>A0ABQ5GV09_9ASTR</name>
<comment type="caution">
    <text evidence="3">The sequence shown here is derived from an EMBL/GenBank/DDBJ whole genome shotgun (WGS) entry which is preliminary data.</text>
</comment>
<keyword evidence="4" id="KW-1185">Reference proteome</keyword>
<sequence length="368" mass="42394">MVVVEWKVRDYEYPIDKPEAYDSDLFSVMELQEMLKTLGYPMKKNKMYYHFKIPNSNLDYGLQALGNDADVINLVRYIDKYRLIEVYIEHEYTVLDTYLKSPQKLRLEEIVDVESSALARKPFKKPGLKVNRLPQLLLEGPSLNDEGSSLNAEFNECNEEDHNEDENGSDCNEEAAYEDETVSESDESDDSEDSDYIVDDDNVINEVEVDMQEFYKNIDKDVEWVGPSKSKGKVEVPAKMNVEEGYDLDDFDMDIDCDSDVESTKERKRALRGLRKESKNKSGEFYVGQEFVDKQQAISLVRSLAVASRRQLYVWKNDKVRVRAVCRGKCPEFTNGPDASGLNSPNRGKLKQVNGKWIKCQKVQTSRE</sequence>
<accession>A0ABQ5GV09</accession>
<dbReference type="InterPro" id="IPR058594">
    <property type="entry name" value="PB1-like_dom_pln"/>
</dbReference>
<reference evidence="3" key="2">
    <citation type="submission" date="2022-01" db="EMBL/GenBank/DDBJ databases">
        <authorList>
            <person name="Yamashiro T."/>
            <person name="Shiraishi A."/>
            <person name="Satake H."/>
            <person name="Nakayama K."/>
        </authorList>
    </citation>
    <scope>NUCLEOTIDE SEQUENCE</scope>
</reference>
<evidence type="ECO:0000259" key="2">
    <source>
        <dbReference type="Pfam" id="PF26130"/>
    </source>
</evidence>
<reference evidence="3" key="1">
    <citation type="journal article" date="2022" name="Int. J. Mol. Sci.">
        <title>Draft Genome of Tanacetum Coccineum: Genomic Comparison of Closely Related Tanacetum-Family Plants.</title>
        <authorList>
            <person name="Yamashiro T."/>
            <person name="Shiraishi A."/>
            <person name="Nakayama K."/>
            <person name="Satake H."/>
        </authorList>
    </citation>
    <scope>NUCLEOTIDE SEQUENCE</scope>
</reference>
<dbReference type="Pfam" id="PF26130">
    <property type="entry name" value="PB1-like"/>
    <property type="match status" value="1"/>
</dbReference>
<proteinExistence type="predicted"/>
<dbReference type="EMBL" id="BQNB010018837">
    <property type="protein sequence ID" value="GJT78822.1"/>
    <property type="molecule type" value="Genomic_DNA"/>
</dbReference>
<gene>
    <name evidence="3" type="ORF">Tco_1045547</name>
</gene>
<evidence type="ECO:0000313" key="4">
    <source>
        <dbReference type="Proteomes" id="UP001151760"/>
    </source>
</evidence>